<sequence length="94" mass="10476">MLHYPTPQPLITREGIAFTVRVDALDRECLITEEALLELSRLKAIDTPHASMMEVFHAFEATINGVARRLVFAKVPGSPLRLGTNTFLSPPHTH</sequence>
<protein>
    <submittedName>
        <fullName evidence="1">DUF1488 family protein</fullName>
    </submittedName>
</protein>
<dbReference type="OrthoDB" id="8775770at2"/>
<organism evidence="1 2">
    <name type="scientific">Noviherbaspirillum sedimenti</name>
    <dbReference type="NCBI Taxonomy" id="2320865"/>
    <lineage>
        <taxon>Bacteria</taxon>
        <taxon>Pseudomonadati</taxon>
        <taxon>Pseudomonadota</taxon>
        <taxon>Betaproteobacteria</taxon>
        <taxon>Burkholderiales</taxon>
        <taxon>Oxalobacteraceae</taxon>
        <taxon>Noviherbaspirillum</taxon>
    </lineage>
</organism>
<evidence type="ECO:0000313" key="2">
    <source>
        <dbReference type="Proteomes" id="UP000266327"/>
    </source>
</evidence>
<keyword evidence="2" id="KW-1185">Reference proteome</keyword>
<dbReference type="SUPFAM" id="SSF160272">
    <property type="entry name" value="Shew3726-like"/>
    <property type="match status" value="1"/>
</dbReference>
<proteinExistence type="predicted"/>
<name>A0A3A3G4T8_9BURK</name>
<evidence type="ECO:0000313" key="1">
    <source>
        <dbReference type="EMBL" id="RJG03533.1"/>
    </source>
</evidence>
<gene>
    <name evidence="1" type="ORF">D3878_19630</name>
</gene>
<dbReference type="Proteomes" id="UP000266327">
    <property type="component" value="Unassembled WGS sequence"/>
</dbReference>
<comment type="caution">
    <text evidence="1">The sequence shown here is derived from an EMBL/GenBank/DDBJ whole genome shotgun (WGS) entry which is preliminary data.</text>
</comment>
<dbReference type="EMBL" id="QYUQ01000002">
    <property type="protein sequence ID" value="RJG03533.1"/>
    <property type="molecule type" value="Genomic_DNA"/>
</dbReference>
<dbReference type="RefSeq" id="WP_119787025.1">
    <property type="nucleotide sequence ID" value="NZ_QYUQ01000002.1"/>
</dbReference>
<reference evidence="2" key="1">
    <citation type="submission" date="2018-09" db="EMBL/GenBank/DDBJ databases">
        <authorList>
            <person name="Zhu H."/>
        </authorList>
    </citation>
    <scope>NUCLEOTIDE SEQUENCE [LARGE SCALE GENOMIC DNA]</scope>
    <source>
        <strain evidence="2">K1S02-23</strain>
    </source>
</reference>
<dbReference type="InterPro" id="IPR036692">
    <property type="entry name" value="Shew3726-like_sf"/>
</dbReference>
<dbReference type="AlphaFoldDB" id="A0A3A3G4T8"/>
<accession>A0A3A3G4T8</accession>